<proteinExistence type="predicted"/>
<comment type="caution">
    <text evidence="2">The sequence shown here is derived from an EMBL/GenBank/DDBJ whole genome shotgun (WGS) entry which is preliminary data.</text>
</comment>
<accession>A0ABU3TTV5</accession>
<gene>
    <name evidence="2" type="ORF">PQG45_09550</name>
</gene>
<evidence type="ECO:0008006" key="4">
    <source>
        <dbReference type="Google" id="ProtNLM"/>
    </source>
</evidence>
<keyword evidence="1" id="KW-0732">Signal</keyword>
<dbReference type="Proteomes" id="UP001249959">
    <property type="component" value="Unassembled WGS sequence"/>
</dbReference>
<sequence>MNKYVALLACLLLSACQYLPFPQLTSSTTIGGSNAFLLGNNPHGSFTVSLKNLAETDIKIWRCPIDGGQHSPVQVKPNEQISVRVEKNTALRIENASAKAVDVLLKVKGDTGLSMGYQKP</sequence>
<feature type="signal peptide" evidence="1">
    <location>
        <begin position="1"/>
        <end position="20"/>
    </location>
</feature>
<protein>
    <recommendedName>
        <fullName evidence="4">Lipoprotein</fullName>
    </recommendedName>
</protein>
<evidence type="ECO:0000313" key="2">
    <source>
        <dbReference type="EMBL" id="MDU0809278.1"/>
    </source>
</evidence>
<dbReference type="EMBL" id="JAVNWW010000004">
    <property type="protein sequence ID" value="MDU0809278.1"/>
    <property type="molecule type" value="Genomic_DNA"/>
</dbReference>
<feature type="chain" id="PRO_5045804227" description="Lipoprotein" evidence="1">
    <location>
        <begin position="21"/>
        <end position="120"/>
    </location>
</feature>
<keyword evidence="3" id="KW-1185">Reference proteome</keyword>
<name>A0ABU3TTV5_9BACT</name>
<organism evidence="2 3">
    <name type="scientific">Aquirufa regiilacus</name>
    <dbReference type="NCBI Taxonomy" id="3024868"/>
    <lineage>
        <taxon>Bacteria</taxon>
        <taxon>Pseudomonadati</taxon>
        <taxon>Bacteroidota</taxon>
        <taxon>Cytophagia</taxon>
        <taxon>Cytophagales</taxon>
        <taxon>Flectobacillaceae</taxon>
        <taxon>Aquirufa</taxon>
    </lineage>
</organism>
<evidence type="ECO:0000256" key="1">
    <source>
        <dbReference type="SAM" id="SignalP"/>
    </source>
</evidence>
<dbReference type="RefSeq" id="WP_316070769.1">
    <property type="nucleotide sequence ID" value="NZ_JAVNWW010000004.1"/>
</dbReference>
<dbReference type="PROSITE" id="PS51257">
    <property type="entry name" value="PROKAR_LIPOPROTEIN"/>
    <property type="match status" value="1"/>
</dbReference>
<evidence type="ECO:0000313" key="3">
    <source>
        <dbReference type="Proteomes" id="UP001249959"/>
    </source>
</evidence>
<reference evidence="2 3" key="1">
    <citation type="submission" date="2023-09" db="EMBL/GenBank/DDBJ databases">
        <title>Aquirufa genomes.</title>
        <authorList>
            <person name="Pitt A."/>
        </authorList>
    </citation>
    <scope>NUCLEOTIDE SEQUENCE [LARGE SCALE GENOMIC DNA]</scope>
    <source>
        <strain evidence="2 3">LEOWEIH-7C</strain>
    </source>
</reference>